<comment type="subcellular location">
    <subcellularLocation>
        <location evidence="1">Cell membrane</location>
        <topology evidence="1">Multi-pass membrane protein</topology>
    </subcellularLocation>
</comment>
<feature type="transmembrane region" description="Helical" evidence="7">
    <location>
        <begin position="377"/>
        <end position="401"/>
    </location>
</feature>
<feature type="transmembrane region" description="Helical" evidence="7">
    <location>
        <begin position="45"/>
        <end position="66"/>
    </location>
</feature>
<evidence type="ECO:0000256" key="4">
    <source>
        <dbReference type="ARBA" id="ARBA00022692"/>
    </source>
</evidence>
<organism evidence="9 10">
    <name type="scientific">Lottiidibacillus patelloidae</name>
    <dbReference type="NCBI Taxonomy" id="2670334"/>
    <lineage>
        <taxon>Bacteria</taxon>
        <taxon>Bacillati</taxon>
        <taxon>Bacillota</taxon>
        <taxon>Bacilli</taxon>
        <taxon>Bacillales</taxon>
        <taxon>Bacillaceae</taxon>
        <taxon>Lottiidibacillus</taxon>
    </lineage>
</organism>
<reference evidence="9 10" key="2">
    <citation type="submission" date="2017-09" db="EMBL/GenBank/DDBJ databases">
        <title>Bacillus patelloidae sp. nov., isolated from the intestinal tract of a marine limpet.</title>
        <authorList>
            <person name="Liu R."/>
            <person name="Dong C."/>
            <person name="Shao Z."/>
        </authorList>
    </citation>
    <scope>NUCLEOTIDE SEQUENCE [LARGE SCALE GENOMIC DNA]</scope>
    <source>
        <strain evidence="9 10">SA5d-4</strain>
    </source>
</reference>
<dbReference type="InterPro" id="IPR020846">
    <property type="entry name" value="MFS_dom"/>
</dbReference>
<name>A0A263BX67_9BACI</name>
<dbReference type="EMBL" id="NPIA01000001">
    <property type="protein sequence ID" value="OZM58333.1"/>
    <property type="molecule type" value="Genomic_DNA"/>
</dbReference>
<feature type="transmembrane region" description="Helical" evidence="7">
    <location>
        <begin position="12"/>
        <end position="39"/>
    </location>
</feature>
<feature type="transmembrane region" description="Helical" evidence="7">
    <location>
        <begin position="314"/>
        <end position="336"/>
    </location>
</feature>
<dbReference type="RefSeq" id="WP_094921044.1">
    <property type="nucleotide sequence ID" value="NZ_NPIA01000001.1"/>
</dbReference>
<evidence type="ECO:0000256" key="7">
    <source>
        <dbReference type="SAM" id="Phobius"/>
    </source>
</evidence>
<dbReference type="Pfam" id="PF07690">
    <property type="entry name" value="MFS_1"/>
    <property type="match status" value="1"/>
</dbReference>
<evidence type="ECO:0000259" key="8">
    <source>
        <dbReference type="PROSITE" id="PS50850"/>
    </source>
</evidence>
<keyword evidence="4 7" id="KW-0812">Transmembrane</keyword>
<dbReference type="InterPro" id="IPR036259">
    <property type="entry name" value="MFS_trans_sf"/>
</dbReference>
<feature type="transmembrane region" description="Helical" evidence="7">
    <location>
        <begin position="258"/>
        <end position="283"/>
    </location>
</feature>
<dbReference type="CDD" id="cd06173">
    <property type="entry name" value="MFS_MefA_like"/>
    <property type="match status" value="1"/>
</dbReference>
<dbReference type="PRINTS" id="PR01988">
    <property type="entry name" value="EXPORTERBACE"/>
</dbReference>
<keyword evidence="5 7" id="KW-1133">Transmembrane helix</keyword>
<gene>
    <name evidence="9" type="ORF">CIB95_01825</name>
</gene>
<dbReference type="PANTHER" id="PTHR23513">
    <property type="entry name" value="INTEGRAL MEMBRANE EFFLUX PROTEIN-RELATED"/>
    <property type="match status" value="1"/>
</dbReference>
<feature type="transmembrane region" description="Helical" evidence="7">
    <location>
        <begin position="78"/>
        <end position="99"/>
    </location>
</feature>
<evidence type="ECO:0000256" key="5">
    <source>
        <dbReference type="ARBA" id="ARBA00022989"/>
    </source>
</evidence>
<feature type="transmembrane region" description="Helical" evidence="7">
    <location>
        <begin position="214"/>
        <end position="238"/>
    </location>
</feature>
<keyword evidence="10" id="KW-1185">Reference proteome</keyword>
<evidence type="ECO:0000256" key="6">
    <source>
        <dbReference type="ARBA" id="ARBA00023136"/>
    </source>
</evidence>
<evidence type="ECO:0000256" key="3">
    <source>
        <dbReference type="ARBA" id="ARBA00022475"/>
    </source>
</evidence>
<feature type="transmembrane region" description="Helical" evidence="7">
    <location>
        <begin position="144"/>
        <end position="165"/>
    </location>
</feature>
<evidence type="ECO:0000313" key="9">
    <source>
        <dbReference type="EMBL" id="OZM58333.1"/>
    </source>
</evidence>
<dbReference type="GO" id="GO:0022857">
    <property type="term" value="F:transmembrane transporter activity"/>
    <property type="evidence" value="ECO:0007669"/>
    <property type="project" value="InterPro"/>
</dbReference>
<feature type="transmembrane region" description="Helical" evidence="7">
    <location>
        <begin position="105"/>
        <end position="124"/>
    </location>
</feature>
<dbReference type="InterPro" id="IPR022324">
    <property type="entry name" value="Bacilysin_exporter_BacE_put"/>
</dbReference>
<feature type="domain" description="Major facilitator superfamily (MFS) profile" evidence="8">
    <location>
        <begin position="12"/>
        <end position="402"/>
    </location>
</feature>
<dbReference type="AlphaFoldDB" id="A0A263BX67"/>
<reference evidence="10" key="1">
    <citation type="submission" date="2017-08" db="EMBL/GenBank/DDBJ databases">
        <authorList>
            <person name="Huang Z."/>
        </authorList>
    </citation>
    <scope>NUCLEOTIDE SEQUENCE [LARGE SCALE GENOMIC DNA]</scope>
    <source>
        <strain evidence="10">SA5d-4</strain>
    </source>
</reference>
<feature type="transmembrane region" description="Helical" evidence="7">
    <location>
        <begin position="290"/>
        <end position="308"/>
    </location>
</feature>
<dbReference type="PANTHER" id="PTHR23513:SF6">
    <property type="entry name" value="MAJOR FACILITATOR SUPERFAMILY ASSOCIATED DOMAIN-CONTAINING PROTEIN"/>
    <property type="match status" value="1"/>
</dbReference>
<accession>A0A263BX67</accession>
<dbReference type="PROSITE" id="PS50850">
    <property type="entry name" value="MFS"/>
    <property type="match status" value="1"/>
</dbReference>
<comment type="caution">
    <text evidence="9">The sequence shown here is derived from an EMBL/GenBank/DDBJ whole genome shotgun (WGS) entry which is preliminary data.</text>
</comment>
<evidence type="ECO:0000313" key="10">
    <source>
        <dbReference type="Proteomes" id="UP000217083"/>
    </source>
</evidence>
<protein>
    <recommendedName>
        <fullName evidence="8">Major facilitator superfamily (MFS) profile domain-containing protein</fullName>
    </recommendedName>
</protein>
<dbReference type="SUPFAM" id="SSF103473">
    <property type="entry name" value="MFS general substrate transporter"/>
    <property type="match status" value="1"/>
</dbReference>
<evidence type="ECO:0000256" key="1">
    <source>
        <dbReference type="ARBA" id="ARBA00004651"/>
    </source>
</evidence>
<evidence type="ECO:0000256" key="2">
    <source>
        <dbReference type="ARBA" id="ARBA00022448"/>
    </source>
</evidence>
<dbReference type="Proteomes" id="UP000217083">
    <property type="component" value="Unassembled WGS sequence"/>
</dbReference>
<proteinExistence type="predicted"/>
<dbReference type="GO" id="GO:0005886">
    <property type="term" value="C:plasma membrane"/>
    <property type="evidence" value="ECO:0007669"/>
    <property type="project" value="UniProtKB-SubCell"/>
</dbReference>
<keyword evidence="3" id="KW-1003">Cell membrane</keyword>
<keyword evidence="6 7" id="KW-0472">Membrane</keyword>
<keyword evidence="2" id="KW-0813">Transport</keyword>
<dbReference type="Gene3D" id="1.20.1250.20">
    <property type="entry name" value="MFS general substrate transporter like domains"/>
    <property type="match status" value="1"/>
</dbReference>
<sequence>MNSRWTLFQNKSFVMYWLGYLFSALGDAVFFLVFSWFIVELTGSGLIMGSFLLTMGVPRIVFMLYGGVIVDRLNPRTVMFYSDIFRGIIMLVMFAFIFTSYTPLLLLYILAFSFGLVDSFYWPAVTAIRQRIVHKHDYAQSNSLLGATWHISAIGGPIVGAFLLITGYSLAMLILAVFYFFSAATLFFVKLLPSKQAVSVDSGERKVLKDIKEGFQFVITSPLLLTIIIAALFANASFSTLQVGLPFLAEYYEVGSAGLSTMTSALGVGGVLASLVLSFIIIIKNPTPKMGMMAFLFQGIFIFLIYFTTNHLQVALLVASVGITTAVLNVVGNSVYQSIIPEHVMGRVSSIMIIVAQGVTPIAQGIGGWAIDHFGPHVIFAAGGSIEIIVASIAIFIPAVYHYKINAESV</sequence>
<feature type="transmembrane region" description="Helical" evidence="7">
    <location>
        <begin position="348"/>
        <end position="371"/>
    </location>
</feature>
<dbReference type="InterPro" id="IPR011701">
    <property type="entry name" value="MFS"/>
</dbReference>
<feature type="transmembrane region" description="Helical" evidence="7">
    <location>
        <begin position="171"/>
        <end position="193"/>
    </location>
</feature>